<comment type="caution">
    <text evidence="10">The sequence shown here is derived from an EMBL/GenBank/DDBJ whole genome shotgun (WGS) entry which is preliminary data.</text>
</comment>
<evidence type="ECO:0000256" key="8">
    <source>
        <dbReference type="ARBA" id="ARBA00026081"/>
    </source>
</evidence>
<evidence type="ECO:0000256" key="4">
    <source>
        <dbReference type="ARBA" id="ARBA00022475"/>
    </source>
</evidence>
<evidence type="ECO:0000256" key="6">
    <source>
        <dbReference type="ARBA" id="ARBA00022989"/>
    </source>
</evidence>
<dbReference type="EMBL" id="JAAMOW010000001">
    <property type="protein sequence ID" value="NGY03639.1"/>
    <property type="molecule type" value="Genomic_DNA"/>
</dbReference>
<sequence length="401" mass="43518">MNVPARNTRIVDRYLLGLLVQPLTVSIGVVLVALLLERLLRLFNLVAASGSALDAVLLMIANLVPYYLGLALPAAFFASIFMVVAKLGDDNELDALLAAGRSIVQLALPFVMVAVALAVFAFYLYGYLQPHSRYRYRAVFYEALHEGWNARAEENVFADAGRGFTLTADKVDASGRQMSGVFIRRHTTAYDEIITSETGTLLPTDDGRHLRLELGIGRMVREQRGGDVDDTHFAHAVVNEDFNPQAPPFRARGDSERELTLPELWSAMHEASPVVSHAELAGEFHGRLARSAALPFLPLLAFALGMAAKRGQRAPSVALACLMLLALHHGVQFGESLAQTGHVSAIVAVWTPVVVFAIVSCWLFGASLKSPGDNPLTRAVASVERALEGTSPLRRKPRSAT</sequence>
<evidence type="ECO:0000256" key="9">
    <source>
        <dbReference type="SAM" id="Phobius"/>
    </source>
</evidence>
<evidence type="ECO:0000313" key="10">
    <source>
        <dbReference type="EMBL" id="NGY03639.1"/>
    </source>
</evidence>
<feature type="transmembrane region" description="Helical" evidence="9">
    <location>
        <begin position="314"/>
        <end position="331"/>
    </location>
</feature>
<dbReference type="Pfam" id="PF03739">
    <property type="entry name" value="LptF_LptG"/>
    <property type="match status" value="1"/>
</dbReference>
<keyword evidence="11" id="KW-1185">Reference proteome</keyword>
<dbReference type="GO" id="GO:0015920">
    <property type="term" value="P:lipopolysaccharide transport"/>
    <property type="evidence" value="ECO:0007669"/>
    <property type="project" value="TreeGrafter"/>
</dbReference>
<evidence type="ECO:0000256" key="7">
    <source>
        <dbReference type="ARBA" id="ARBA00023136"/>
    </source>
</evidence>
<dbReference type="PANTHER" id="PTHR33529">
    <property type="entry name" value="SLR0882 PROTEIN-RELATED"/>
    <property type="match status" value="1"/>
</dbReference>
<protein>
    <submittedName>
        <fullName evidence="10">YjgP/YjgQ family permease</fullName>
    </submittedName>
</protein>
<dbReference type="AlphaFoldDB" id="A0A6M2BNJ8"/>
<evidence type="ECO:0000256" key="5">
    <source>
        <dbReference type="ARBA" id="ARBA00022692"/>
    </source>
</evidence>
<dbReference type="Proteomes" id="UP000472676">
    <property type="component" value="Unassembled WGS sequence"/>
</dbReference>
<name>A0A6M2BNJ8_9GAMM</name>
<evidence type="ECO:0000256" key="3">
    <source>
        <dbReference type="ARBA" id="ARBA00007725"/>
    </source>
</evidence>
<feature type="transmembrane region" description="Helical" evidence="9">
    <location>
        <begin position="107"/>
        <end position="128"/>
    </location>
</feature>
<comment type="similarity">
    <text evidence="3">Belongs to the LptF/LptG family.</text>
</comment>
<organism evidence="10 11">
    <name type="scientific">Solimonas terrae</name>
    <dbReference type="NCBI Taxonomy" id="1396819"/>
    <lineage>
        <taxon>Bacteria</taxon>
        <taxon>Pseudomonadati</taxon>
        <taxon>Pseudomonadota</taxon>
        <taxon>Gammaproteobacteria</taxon>
        <taxon>Nevskiales</taxon>
        <taxon>Nevskiaceae</taxon>
        <taxon>Solimonas</taxon>
    </lineage>
</organism>
<keyword evidence="4" id="KW-1003">Cell membrane</keyword>
<evidence type="ECO:0000256" key="2">
    <source>
        <dbReference type="ARBA" id="ARBA00004651"/>
    </source>
</evidence>
<feature type="transmembrane region" description="Helical" evidence="9">
    <location>
        <begin position="42"/>
        <end position="60"/>
    </location>
</feature>
<dbReference type="RefSeq" id="WP_166251223.1">
    <property type="nucleotide sequence ID" value="NZ_JAAMOW010000001.1"/>
</dbReference>
<comment type="subcellular location">
    <subcellularLocation>
        <location evidence="2">Cell membrane</location>
        <topology evidence="2">Multi-pass membrane protein</topology>
    </subcellularLocation>
</comment>
<dbReference type="GO" id="GO:0043190">
    <property type="term" value="C:ATP-binding cassette (ABC) transporter complex"/>
    <property type="evidence" value="ECO:0007669"/>
    <property type="project" value="TreeGrafter"/>
</dbReference>
<gene>
    <name evidence="10" type="ORF">G7Y85_02575</name>
</gene>
<comment type="subunit">
    <text evidence="8">Component of the lipopolysaccharide transport and assembly complex. The LptBFG transporter is composed of two ATP-binding proteins (LptB) and two transmembrane proteins (LptF and LptG).</text>
</comment>
<dbReference type="InterPro" id="IPR005495">
    <property type="entry name" value="LptG/LptF_permease"/>
</dbReference>
<feature type="transmembrane region" description="Helical" evidence="9">
    <location>
        <begin position="14"/>
        <end position="36"/>
    </location>
</feature>
<accession>A0A6M2BNJ8</accession>
<feature type="transmembrane region" description="Helical" evidence="9">
    <location>
        <begin position="67"/>
        <end position="87"/>
    </location>
</feature>
<dbReference type="PANTHER" id="PTHR33529:SF6">
    <property type="entry name" value="YJGP_YJGQ FAMILY PERMEASE"/>
    <property type="match status" value="1"/>
</dbReference>
<reference evidence="10 11" key="1">
    <citation type="journal article" date="2014" name="Int. J. Syst. Evol. Microbiol.">
        <title>Solimonas terrae sp. nov., isolated from soil.</title>
        <authorList>
            <person name="Kim S.J."/>
            <person name="Moon J.Y."/>
            <person name="Weon H.Y."/>
            <person name="Ahn J.H."/>
            <person name="Chen W.M."/>
            <person name="Kwon S.W."/>
        </authorList>
    </citation>
    <scope>NUCLEOTIDE SEQUENCE [LARGE SCALE GENOMIC DNA]</scope>
    <source>
        <strain evidence="10 11">KIS83-12</strain>
    </source>
</reference>
<feature type="transmembrane region" description="Helical" evidence="9">
    <location>
        <begin position="343"/>
        <end position="365"/>
    </location>
</feature>
<keyword evidence="7 9" id="KW-0472">Membrane</keyword>
<proteinExistence type="inferred from homology"/>
<evidence type="ECO:0000313" key="11">
    <source>
        <dbReference type="Proteomes" id="UP000472676"/>
    </source>
</evidence>
<keyword evidence="6 9" id="KW-1133">Transmembrane helix</keyword>
<evidence type="ECO:0000256" key="1">
    <source>
        <dbReference type="ARBA" id="ARBA00002265"/>
    </source>
</evidence>
<comment type="function">
    <text evidence="1">Part of the ABC transporter complex LptBFG involved in the translocation of lipopolysaccharide (LPS) from the inner membrane to the outer membrane.</text>
</comment>
<keyword evidence="5 9" id="KW-0812">Transmembrane</keyword>